<dbReference type="CDD" id="cd07067">
    <property type="entry name" value="HP_PGM_like"/>
    <property type="match status" value="1"/>
</dbReference>
<dbReference type="KEGG" id="nmes:H9L09_14465"/>
<gene>
    <name evidence="3" type="ORF">H9L09_14465</name>
</gene>
<sequence>MSAPTGEAEPATELWLVRHGETEWSRDRKHTSVTDLPLTDSGVEVAHGLAERLRETSFDLVLTSPRQRARRTAELAGFADAEVDKDLVEWDYGDYEGITTDEIRETVPGWTVWTHPSPGGESPAAVSERLDRVVERVRGTVGRALVFGHGHALRALTARWLDLPVQEGRLFVLETAALSVLGQERETPAVLRWNV</sequence>
<dbReference type="PANTHER" id="PTHR48100">
    <property type="entry name" value="BROAD-SPECIFICITY PHOSPHATASE YOR283W-RELATED"/>
    <property type="match status" value="1"/>
</dbReference>
<feature type="active site" description="Tele-phosphohistidine intermediate" evidence="1">
    <location>
        <position position="19"/>
    </location>
</feature>
<feature type="active site" description="Proton donor/acceptor" evidence="1">
    <location>
        <position position="89"/>
    </location>
</feature>
<dbReference type="SUPFAM" id="SSF53254">
    <property type="entry name" value="Phosphoglycerate mutase-like"/>
    <property type="match status" value="1"/>
</dbReference>
<evidence type="ECO:0000256" key="2">
    <source>
        <dbReference type="PIRSR" id="PIRSR613078-2"/>
    </source>
</evidence>
<dbReference type="PANTHER" id="PTHR48100:SF15">
    <property type="entry name" value="SEDOHEPTULOSE 1,7-BISPHOSPHATASE"/>
    <property type="match status" value="1"/>
</dbReference>
<dbReference type="InterPro" id="IPR029033">
    <property type="entry name" value="His_PPase_superfam"/>
</dbReference>
<dbReference type="Gene3D" id="3.40.50.1240">
    <property type="entry name" value="Phosphoglycerate mutase-like"/>
    <property type="match status" value="1"/>
</dbReference>
<proteinExistence type="predicted"/>
<evidence type="ECO:0000313" key="4">
    <source>
        <dbReference type="Proteomes" id="UP000515947"/>
    </source>
</evidence>
<feature type="binding site" evidence="2">
    <location>
        <begin position="89"/>
        <end position="92"/>
    </location>
    <ligand>
        <name>substrate</name>
    </ligand>
</feature>
<dbReference type="InterPro" id="IPR050275">
    <property type="entry name" value="PGM_Phosphatase"/>
</dbReference>
<evidence type="ECO:0000313" key="3">
    <source>
        <dbReference type="EMBL" id="QNN51751.1"/>
    </source>
</evidence>
<feature type="binding site" evidence="2">
    <location>
        <position position="68"/>
    </location>
    <ligand>
        <name>substrate</name>
    </ligand>
</feature>
<dbReference type="Proteomes" id="UP000515947">
    <property type="component" value="Chromosome"/>
</dbReference>
<dbReference type="EMBL" id="CP060713">
    <property type="protein sequence ID" value="QNN51751.1"/>
    <property type="molecule type" value="Genomic_DNA"/>
</dbReference>
<dbReference type="RefSeq" id="WP_187577587.1">
    <property type="nucleotide sequence ID" value="NZ_CP060713.1"/>
</dbReference>
<dbReference type="SMART" id="SM00855">
    <property type="entry name" value="PGAM"/>
    <property type="match status" value="1"/>
</dbReference>
<accession>A0A7G9R826</accession>
<evidence type="ECO:0000256" key="1">
    <source>
        <dbReference type="PIRSR" id="PIRSR613078-1"/>
    </source>
</evidence>
<organism evidence="3 4">
    <name type="scientific">Nocardioides mesophilus</name>
    <dbReference type="NCBI Taxonomy" id="433659"/>
    <lineage>
        <taxon>Bacteria</taxon>
        <taxon>Bacillati</taxon>
        <taxon>Actinomycetota</taxon>
        <taxon>Actinomycetes</taxon>
        <taxon>Propionibacteriales</taxon>
        <taxon>Nocardioidaceae</taxon>
        <taxon>Nocardioides</taxon>
    </lineage>
</organism>
<protein>
    <submittedName>
        <fullName evidence="3">Histidine phosphatase family protein</fullName>
    </submittedName>
</protein>
<dbReference type="AlphaFoldDB" id="A0A7G9R826"/>
<dbReference type="Pfam" id="PF00300">
    <property type="entry name" value="His_Phos_1"/>
    <property type="match status" value="1"/>
</dbReference>
<name>A0A7G9R826_9ACTN</name>
<dbReference type="InterPro" id="IPR013078">
    <property type="entry name" value="His_Pase_superF_clade-1"/>
</dbReference>
<reference evidence="3 4" key="1">
    <citation type="submission" date="2020-08" db="EMBL/GenBank/DDBJ databases">
        <title>Genome sequence of Nocardioides mesophilus KACC 16243T.</title>
        <authorList>
            <person name="Hyun D.-W."/>
            <person name="Bae J.-W."/>
        </authorList>
    </citation>
    <scope>NUCLEOTIDE SEQUENCE [LARGE SCALE GENOMIC DNA]</scope>
    <source>
        <strain evidence="3 4">KACC 16243</strain>
    </source>
</reference>
<dbReference type="GO" id="GO:0016791">
    <property type="term" value="F:phosphatase activity"/>
    <property type="evidence" value="ECO:0007669"/>
    <property type="project" value="TreeGrafter"/>
</dbReference>
<keyword evidence="4" id="KW-1185">Reference proteome</keyword>